<organism evidence="4 5">
    <name type="scientific">Nonomuraea guangzhouensis</name>
    <dbReference type="NCBI Taxonomy" id="1291555"/>
    <lineage>
        <taxon>Bacteria</taxon>
        <taxon>Bacillati</taxon>
        <taxon>Actinomycetota</taxon>
        <taxon>Actinomycetes</taxon>
        <taxon>Streptosporangiales</taxon>
        <taxon>Streptosporangiaceae</taxon>
        <taxon>Nonomuraea</taxon>
    </lineage>
</organism>
<comment type="caution">
    <text evidence="4">The sequence shown here is derived from an EMBL/GenBank/DDBJ whole genome shotgun (WGS) entry which is preliminary data.</text>
</comment>
<dbReference type="InterPro" id="IPR010095">
    <property type="entry name" value="Cas12f1-like_TNB"/>
</dbReference>
<proteinExistence type="predicted"/>
<accession>A0ABW4GG49</accession>
<evidence type="ECO:0000313" key="5">
    <source>
        <dbReference type="Proteomes" id="UP001597097"/>
    </source>
</evidence>
<sequence length="100" mass="10491">MKARAGRPSGLERVLIPAANTSRECHQCHTITEGSRQSQARFVSKNPACGWIGNADTNAARTQAYQYNSAAGQAVNGRGGPAVLGPVKRQATRSGTTPTP</sequence>
<name>A0ABW4GG49_9ACTN</name>
<dbReference type="Proteomes" id="UP001597097">
    <property type="component" value="Unassembled WGS sequence"/>
</dbReference>
<feature type="domain" description="Cas12f1-like TNB" evidence="3">
    <location>
        <begin position="10"/>
        <end position="61"/>
    </location>
</feature>
<gene>
    <name evidence="4" type="ORF">ACFSJ0_32255</name>
</gene>
<protein>
    <submittedName>
        <fullName evidence="4">Zinc ribbon domain-containing protein</fullName>
    </submittedName>
</protein>
<feature type="region of interest" description="Disordered" evidence="2">
    <location>
        <begin position="77"/>
        <end position="100"/>
    </location>
</feature>
<keyword evidence="1" id="KW-0238">DNA-binding</keyword>
<keyword evidence="5" id="KW-1185">Reference proteome</keyword>
<dbReference type="EMBL" id="JBHUCM010000029">
    <property type="protein sequence ID" value="MFD1541763.1"/>
    <property type="molecule type" value="Genomic_DNA"/>
</dbReference>
<evidence type="ECO:0000256" key="2">
    <source>
        <dbReference type="SAM" id="MobiDB-lite"/>
    </source>
</evidence>
<dbReference type="Pfam" id="PF07282">
    <property type="entry name" value="Cas12f1-like_TNB"/>
    <property type="match status" value="1"/>
</dbReference>
<evidence type="ECO:0000259" key="3">
    <source>
        <dbReference type="Pfam" id="PF07282"/>
    </source>
</evidence>
<evidence type="ECO:0000313" key="4">
    <source>
        <dbReference type="EMBL" id="MFD1541763.1"/>
    </source>
</evidence>
<reference evidence="5" key="1">
    <citation type="journal article" date="2019" name="Int. J. Syst. Evol. Microbiol.">
        <title>The Global Catalogue of Microorganisms (GCM) 10K type strain sequencing project: providing services to taxonomists for standard genome sequencing and annotation.</title>
        <authorList>
            <consortium name="The Broad Institute Genomics Platform"/>
            <consortium name="The Broad Institute Genome Sequencing Center for Infectious Disease"/>
            <person name="Wu L."/>
            <person name="Ma J."/>
        </authorList>
    </citation>
    <scope>NUCLEOTIDE SEQUENCE [LARGE SCALE GENOMIC DNA]</scope>
    <source>
        <strain evidence="5">CGMCC 1.15399</strain>
    </source>
</reference>
<evidence type="ECO:0000256" key="1">
    <source>
        <dbReference type="ARBA" id="ARBA00023125"/>
    </source>
</evidence>
<dbReference type="RefSeq" id="WP_219534390.1">
    <property type="nucleotide sequence ID" value="NZ_JAHKRM010000022.1"/>
</dbReference>